<sequence length="933" mass="104111">DDFTDGYYYHRAFPQDVMVDVINNFGLALLEAHNEGNENNIALSPYGATSVLIALVEGIRGHAAKEIKDATRVPLDISVVRVGLRDIHRHLKSYFIPKEGFLAGLTLSNEKVPLNHRYEQILRFYGYDSQSLNNPLYPDSFATTTPAIDMTYINTTMATFPTNEVTLGTGDMTTSTEMLETKESEIDIMELMSTTPILIENTTTGMTTTDAAATETVGNSTANLTGNVTVPTSTETTILTTIFNQPDTTTTTTLPDTTTLDNTEKITLASVSESQSTIIASTEESTIVTSTSETPVTRDVESLTSKNVQTVTTDLTPTSLDTTTLKDALELSDMADGDGIEEMSATSTKLTSYTTLNNDAEMIDITSENVPYSTSSPNSQTMPTEAAATTEIASETLTTPSYSDDVTSTMTALNSNAVTNENVTEVTSTSALDFTQDESANITDDTASTEVVVTTSVTQSISKVTTTFETSSSSISDSISDQGITTIKTSLNTLPTDSTAFTEETSTATTEETSTSITTTTDIDSYTTSLINTETSLNNSTNITPIEDTKRGVRSIIDYIVARHYDGLLNWRDDYGKSYKPEEKLSFLVYGKYREPNINFMTYDAVLPIAYIPIIDALALSFPLDSKEYYLLLLLPIRNVGIDKLIYGLKRKTSLRSIISSLRYAHVTAIIPSFMLKGYVVLTPTLQKLGIRRIFEPRHTDFSVMTNERDIYVTNVEQAVTVTIRNYVDPQNLPDYKDDDEFVDMMGKMDKNFFKALASLKNKDPKIYDENEPEDPPDSRRTKSKGKEQPMFIKDYERKRVLEKGAQIDSLDDEISQPTNSLTYVEEQVKLKTKLKDALQTVEDSVEEEWGGMFKSRNKTVTELKQEEEEYLRWLKGQNEDVDDDIKKDLKPLKDYRNYPKLEENEKFLRDFVLNRRFLESDNIMIMFLLITK</sequence>
<feature type="compositionally biased region" description="Low complexity" evidence="3">
    <location>
        <begin position="496"/>
        <end position="518"/>
    </location>
</feature>
<dbReference type="Gene3D" id="2.30.39.10">
    <property type="entry name" value="Alpha-1-antitrypsin, domain 1"/>
    <property type="match status" value="1"/>
</dbReference>
<feature type="non-terminal residue" evidence="5">
    <location>
        <position position="1"/>
    </location>
</feature>
<dbReference type="InterPro" id="IPR036186">
    <property type="entry name" value="Serpin_sf"/>
</dbReference>
<feature type="region of interest" description="Disordered" evidence="3">
    <location>
        <begin position="495"/>
        <end position="518"/>
    </location>
</feature>
<evidence type="ECO:0000256" key="2">
    <source>
        <dbReference type="ARBA" id="ARBA00022900"/>
    </source>
</evidence>
<feature type="region of interest" description="Disordered" evidence="3">
    <location>
        <begin position="765"/>
        <end position="790"/>
    </location>
</feature>
<evidence type="ECO:0000256" key="1">
    <source>
        <dbReference type="ARBA" id="ARBA00022690"/>
    </source>
</evidence>
<reference evidence="5 6" key="1">
    <citation type="journal article" date="2024" name="BMC Genomics">
        <title>De novo assembly and annotation of Popillia japonica's genome with initial clues to its potential as an invasive pest.</title>
        <authorList>
            <person name="Cucini C."/>
            <person name="Boschi S."/>
            <person name="Funari R."/>
            <person name="Cardaioli E."/>
            <person name="Iannotti N."/>
            <person name="Marturano G."/>
            <person name="Paoli F."/>
            <person name="Bruttini M."/>
            <person name="Carapelli A."/>
            <person name="Frati F."/>
            <person name="Nardi F."/>
        </authorList>
    </citation>
    <scope>NUCLEOTIDE SEQUENCE [LARGE SCALE GENOMIC DNA]</scope>
    <source>
        <strain evidence="5">DMR45628</strain>
    </source>
</reference>
<dbReference type="AlphaFoldDB" id="A0AAW1IB40"/>
<dbReference type="GO" id="GO:0004867">
    <property type="term" value="F:serine-type endopeptidase inhibitor activity"/>
    <property type="evidence" value="ECO:0007669"/>
    <property type="project" value="UniProtKB-KW"/>
</dbReference>
<name>A0AAW1IB40_POPJA</name>
<dbReference type="InterPro" id="IPR018034">
    <property type="entry name" value="Kri1"/>
</dbReference>
<dbReference type="Gene3D" id="3.30.497.10">
    <property type="entry name" value="Antithrombin, subunit I, domain 2"/>
    <property type="match status" value="2"/>
</dbReference>
<dbReference type="PANTHER" id="PTHR14490">
    <property type="entry name" value="ZINC FINGER, ZZ TYPE"/>
    <property type="match status" value="1"/>
</dbReference>
<dbReference type="EMBL" id="JASPKY010000689">
    <property type="protein sequence ID" value="KAK9686671.1"/>
    <property type="molecule type" value="Genomic_DNA"/>
</dbReference>
<dbReference type="PANTHER" id="PTHR14490:SF5">
    <property type="entry name" value="PROTEIN KRI1 HOMOLOG"/>
    <property type="match status" value="1"/>
</dbReference>
<dbReference type="InterPro" id="IPR042185">
    <property type="entry name" value="Serpin_sf_2"/>
</dbReference>
<dbReference type="GO" id="GO:0000447">
    <property type="term" value="P:endonucleolytic cleavage in ITS1 to separate SSU-rRNA from 5.8S rRNA and LSU-rRNA from tricistronic rRNA transcript (SSU-rRNA, 5.8S rRNA, LSU-rRNA)"/>
    <property type="evidence" value="ECO:0007669"/>
    <property type="project" value="TreeGrafter"/>
</dbReference>
<comment type="caution">
    <text evidence="5">The sequence shown here is derived from an EMBL/GenBank/DDBJ whole genome shotgun (WGS) entry which is preliminary data.</text>
</comment>
<evidence type="ECO:0000259" key="4">
    <source>
        <dbReference type="Pfam" id="PF00079"/>
    </source>
</evidence>
<proteinExistence type="predicted"/>
<dbReference type="Proteomes" id="UP001458880">
    <property type="component" value="Unassembled WGS sequence"/>
</dbReference>
<keyword evidence="6" id="KW-1185">Reference proteome</keyword>
<evidence type="ECO:0000313" key="5">
    <source>
        <dbReference type="EMBL" id="KAK9686671.1"/>
    </source>
</evidence>
<feature type="domain" description="Serpin" evidence="4">
    <location>
        <begin position="586"/>
        <end position="724"/>
    </location>
</feature>
<dbReference type="GO" id="GO:0005730">
    <property type="term" value="C:nucleolus"/>
    <property type="evidence" value="ECO:0007669"/>
    <property type="project" value="TreeGrafter"/>
</dbReference>
<feature type="compositionally biased region" description="Basic and acidic residues" evidence="3">
    <location>
        <begin position="777"/>
        <end position="790"/>
    </location>
</feature>
<dbReference type="SUPFAM" id="SSF56574">
    <property type="entry name" value="Serpins"/>
    <property type="match status" value="2"/>
</dbReference>
<keyword evidence="1 5" id="KW-0646">Protease inhibitor</keyword>
<evidence type="ECO:0000256" key="3">
    <source>
        <dbReference type="SAM" id="MobiDB-lite"/>
    </source>
</evidence>
<accession>A0AAW1IB40</accession>
<gene>
    <name evidence="5" type="ORF">QE152_g37005</name>
</gene>
<evidence type="ECO:0000313" key="6">
    <source>
        <dbReference type="Proteomes" id="UP001458880"/>
    </source>
</evidence>
<keyword evidence="2 5" id="KW-0722">Serine protease inhibitor</keyword>
<dbReference type="InterPro" id="IPR042178">
    <property type="entry name" value="Serpin_sf_1"/>
</dbReference>
<protein>
    <submittedName>
        <fullName evidence="5">Serpin (Serine protease inhibitor)</fullName>
    </submittedName>
</protein>
<dbReference type="InterPro" id="IPR023796">
    <property type="entry name" value="Serpin_dom"/>
</dbReference>
<organism evidence="5 6">
    <name type="scientific">Popillia japonica</name>
    <name type="common">Japanese beetle</name>
    <dbReference type="NCBI Taxonomy" id="7064"/>
    <lineage>
        <taxon>Eukaryota</taxon>
        <taxon>Metazoa</taxon>
        <taxon>Ecdysozoa</taxon>
        <taxon>Arthropoda</taxon>
        <taxon>Hexapoda</taxon>
        <taxon>Insecta</taxon>
        <taxon>Pterygota</taxon>
        <taxon>Neoptera</taxon>
        <taxon>Endopterygota</taxon>
        <taxon>Coleoptera</taxon>
        <taxon>Polyphaga</taxon>
        <taxon>Scarabaeiformia</taxon>
        <taxon>Scarabaeidae</taxon>
        <taxon>Rutelinae</taxon>
        <taxon>Popillia</taxon>
    </lineage>
</organism>
<dbReference type="Pfam" id="PF00079">
    <property type="entry name" value="Serpin"/>
    <property type="match status" value="1"/>
</dbReference>
<dbReference type="GO" id="GO:0030686">
    <property type="term" value="C:90S preribosome"/>
    <property type="evidence" value="ECO:0007669"/>
    <property type="project" value="TreeGrafter"/>
</dbReference>